<keyword evidence="2" id="KW-1185">Reference proteome</keyword>
<name>A0A225WIC2_9STRA</name>
<organism evidence="1 2">
    <name type="scientific">Phytophthora megakarya</name>
    <dbReference type="NCBI Taxonomy" id="4795"/>
    <lineage>
        <taxon>Eukaryota</taxon>
        <taxon>Sar</taxon>
        <taxon>Stramenopiles</taxon>
        <taxon>Oomycota</taxon>
        <taxon>Peronosporomycetes</taxon>
        <taxon>Peronosporales</taxon>
        <taxon>Peronosporaceae</taxon>
        <taxon>Phytophthora</taxon>
    </lineage>
</organism>
<protein>
    <submittedName>
        <fullName evidence="1">Uncharacterized protein</fullName>
    </submittedName>
</protein>
<dbReference type="EMBL" id="NBNE01000878">
    <property type="protein sequence ID" value="OWZ16747.1"/>
    <property type="molecule type" value="Genomic_DNA"/>
</dbReference>
<evidence type="ECO:0000313" key="2">
    <source>
        <dbReference type="Proteomes" id="UP000198211"/>
    </source>
</evidence>
<gene>
    <name evidence="1" type="ORF">PHMEG_0009412</name>
</gene>
<proteinExistence type="predicted"/>
<dbReference type="Proteomes" id="UP000198211">
    <property type="component" value="Unassembled WGS sequence"/>
</dbReference>
<evidence type="ECO:0000313" key="1">
    <source>
        <dbReference type="EMBL" id="OWZ16747.1"/>
    </source>
</evidence>
<dbReference type="AlphaFoldDB" id="A0A225WIC2"/>
<reference evidence="2" key="1">
    <citation type="submission" date="2017-03" db="EMBL/GenBank/DDBJ databases">
        <title>Phytopthora megakarya and P. palmivora, two closely related causual agents of cacao black pod achieved similar genome size and gene model numbers by different mechanisms.</title>
        <authorList>
            <person name="Ali S."/>
            <person name="Shao J."/>
            <person name="Larry D.J."/>
            <person name="Kronmiller B."/>
            <person name="Shen D."/>
            <person name="Strem M.D."/>
            <person name="Melnick R.L."/>
            <person name="Guiltinan M.J."/>
            <person name="Tyler B.M."/>
            <person name="Meinhardt L.W."/>
            <person name="Bailey B.A."/>
        </authorList>
    </citation>
    <scope>NUCLEOTIDE SEQUENCE [LARGE SCALE GENOMIC DNA]</scope>
    <source>
        <strain evidence="2">zdho120</strain>
    </source>
</reference>
<sequence length="107" mass="12324">MWCDKLLTHVQTLDQVYEQGLLERRGDQPRAHRNPEISVEGKCPKKRQRLRLSLPTLGEGSVWALLYVFMSGLPDQVSKMNPCDIWKELEQKFGLSDAGAVTMLRRQ</sequence>
<comment type="caution">
    <text evidence="1">The sequence shown here is derived from an EMBL/GenBank/DDBJ whole genome shotgun (WGS) entry which is preliminary data.</text>
</comment>
<accession>A0A225WIC2</accession>